<dbReference type="RefSeq" id="WP_097114469.1">
    <property type="nucleotide sequence ID" value="NZ_CP083931.1"/>
</dbReference>
<dbReference type="Pfam" id="PF23400">
    <property type="entry name" value="CARF_Card1"/>
    <property type="match status" value="1"/>
</dbReference>
<accession>A0A286EDB5</accession>
<name>A0A286EDB5_9NEIS</name>
<feature type="domain" description="Card1 endonuclease" evidence="1">
    <location>
        <begin position="240"/>
        <end position="379"/>
    </location>
</feature>
<dbReference type="Gene3D" id="3.40.1350.10">
    <property type="match status" value="1"/>
</dbReference>
<evidence type="ECO:0000259" key="1">
    <source>
        <dbReference type="Pfam" id="PF09002"/>
    </source>
</evidence>
<evidence type="ECO:0000259" key="2">
    <source>
        <dbReference type="Pfam" id="PF23400"/>
    </source>
</evidence>
<protein>
    <recommendedName>
        <fullName evidence="5">DUF1887 family protein</fullName>
    </recommendedName>
</protein>
<evidence type="ECO:0000313" key="4">
    <source>
        <dbReference type="Proteomes" id="UP000219669"/>
    </source>
</evidence>
<evidence type="ECO:0008006" key="5">
    <source>
        <dbReference type="Google" id="ProtNLM"/>
    </source>
</evidence>
<dbReference type="Gene3D" id="3.40.50.10770">
    <property type="entry name" value="Hypothetical protein VC1899 like domain (Restriction endonuclease-like)"/>
    <property type="match status" value="1"/>
</dbReference>
<proteinExistence type="predicted"/>
<gene>
    <name evidence="3" type="ORF">SAMN02746062_01438</name>
</gene>
<dbReference type="Pfam" id="PF09002">
    <property type="entry name" value="Card1_endonuc"/>
    <property type="match status" value="1"/>
</dbReference>
<dbReference type="InterPro" id="IPR015093">
    <property type="entry name" value="Card1_endonucl_dom"/>
</dbReference>
<dbReference type="InterPro" id="IPR056339">
    <property type="entry name" value="CARF_Card1"/>
</dbReference>
<dbReference type="AlphaFoldDB" id="A0A286EDB5"/>
<dbReference type="EMBL" id="OCNF01000011">
    <property type="protein sequence ID" value="SOD68893.1"/>
    <property type="molecule type" value="Genomic_DNA"/>
</dbReference>
<dbReference type="InterPro" id="IPR011856">
    <property type="entry name" value="tRNA_endonuc-like_dom_sf"/>
</dbReference>
<dbReference type="Gene3D" id="1.10.10.680">
    <property type="entry name" value="Hypothetical protein VC1899 (Restriction endonuclease-like)"/>
    <property type="match status" value="1"/>
</dbReference>
<reference evidence="3 4" key="1">
    <citation type="submission" date="2017-09" db="EMBL/GenBank/DDBJ databases">
        <authorList>
            <person name="Ehlers B."/>
            <person name="Leendertz F.H."/>
        </authorList>
    </citation>
    <scope>NUCLEOTIDE SEQUENCE [LARGE SCALE GENOMIC DNA]</scope>
    <source>
        <strain evidence="3 4">DSM 16848</strain>
    </source>
</reference>
<dbReference type="OrthoDB" id="8477283at2"/>
<sequence length="384" mass="43693">MKFDVHVCLVSGQPTPNLVPIWAEEFRPQKVILVVTPKMRQNASALEHVIKQRCQIQVQQIYIENEYDTAGIGEHLLNLLADEDKEKVALNVTGGTKLMAIGAYKTFSDLGYPVFYWTEKGQIQILDTDQMVEVKNPKIRIEDYLALHGFSVLEGKAKRQINTNWLPVAQELIQARNSLGGVLGTLNFAISKAKEHNPQTTTIQLDRLDNQNLDYLIQILEKHQLASFKDNVIRFESIDARDYIAGAWFEEYVFDCVKKIPNIQDCAMGVQIDSVDLQEKNRNELDVVVMYNNSLHILECKTINFQSEHLSNAQRNEPIYKLETLKKLGGLKTRKALISYRALTGKAKYMKKRADGSEIHILETKDLGGLSTELANWFTNKGNK</sequence>
<feature type="domain" description="Card1 CARF" evidence="2">
    <location>
        <begin position="5"/>
        <end position="144"/>
    </location>
</feature>
<keyword evidence="4" id="KW-1185">Reference proteome</keyword>
<dbReference type="Proteomes" id="UP000219669">
    <property type="component" value="Unassembled WGS sequence"/>
</dbReference>
<dbReference type="InterPro" id="IPR011335">
    <property type="entry name" value="Restrct_endonuc-II-like"/>
</dbReference>
<dbReference type="GO" id="GO:0003676">
    <property type="term" value="F:nucleic acid binding"/>
    <property type="evidence" value="ECO:0007669"/>
    <property type="project" value="InterPro"/>
</dbReference>
<evidence type="ECO:0000313" key="3">
    <source>
        <dbReference type="EMBL" id="SOD68893.1"/>
    </source>
</evidence>
<dbReference type="CDD" id="cd22364">
    <property type="entry name" value="VC1899-like"/>
    <property type="match status" value="1"/>
</dbReference>
<dbReference type="SUPFAM" id="SSF52980">
    <property type="entry name" value="Restriction endonuclease-like"/>
    <property type="match status" value="1"/>
</dbReference>
<organism evidence="3 4">
    <name type="scientific">Alysiella filiformis DSM 16848</name>
    <dbReference type="NCBI Taxonomy" id="1120981"/>
    <lineage>
        <taxon>Bacteria</taxon>
        <taxon>Pseudomonadati</taxon>
        <taxon>Pseudomonadota</taxon>
        <taxon>Betaproteobacteria</taxon>
        <taxon>Neisseriales</taxon>
        <taxon>Neisseriaceae</taxon>
        <taxon>Alysiella</taxon>
    </lineage>
</organism>